<name>A0A1B6ED39_9HEMI</name>
<protein>
    <submittedName>
        <fullName evidence="2">Uncharacterized protein</fullName>
    </submittedName>
</protein>
<reference evidence="2" key="1">
    <citation type="submission" date="2015-12" db="EMBL/GenBank/DDBJ databases">
        <title>De novo transcriptome assembly of four potential Pierce s Disease insect vectors from Arizona vineyards.</title>
        <authorList>
            <person name="Tassone E.E."/>
        </authorList>
    </citation>
    <scope>NUCLEOTIDE SEQUENCE</scope>
</reference>
<evidence type="ECO:0000313" key="2">
    <source>
        <dbReference type="EMBL" id="JAS35841.1"/>
    </source>
</evidence>
<feature type="region of interest" description="Disordered" evidence="1">
    <location>
        <begin position="339"/>
        <end position="383"/>
    </location>
</feature>
<feature type="compositionally biased region" description="Low complexity" evidence="1">
    <location>
        <begin position="371"/>
        <end position="383"/>
    </location>
</feature>
<dbReference type="AlphaFoldDB" id="A0A1B6ED39"/>
<accession>A0A1B6ED39</accession>
<proteinExistence type="predicted"/>
<sequence length="543" mass="60365">MVMKRRTRVTKRKPWVRRKIKMPERVLKRNVWMVLCRTMRGGGCWFLWMMKTMITGVTILKTVWIVFFSKELHSDQFQQDKEHNVNDVDFIRNSVKAVKNPVFPLSENDGANIKEKVNGHENSMVNKMVEDGMIDERGKTNNENNGNIDFLKKTVKAVQNSPEGNTGSDLKRDDRNSEKAMLGDERENYFAVDSNMDHFIQEQKNKGNLNFLKKAVKGIENGLNKPATAYDLNLYSNYEKNLGANARPRAKIGAAGLFPDSNLVLHNEGQKSMDNGYISTAKGAKDFPDVSILFKNPISRVVDESNRLRRNEYDSLGRADALAPRRQMIREATTVCASTEGSAATTMGRPEAQTPSTTQAAVTGGTVGRAESSATGSSVAGSSVTEKYVSDNNTNSTQYNVEDEKLILSITNKVTDAIFAQASAYSSLRNGLGICRKSNLNEIKGSKELKEQGSDEVVGQIVKCVTNLLKSHVGNQKCMVPDEPLHEFLVWMVRTGDPMHARGDVAPKQDLSKSEFLFPTMCNDTAANNSAASRPSDHKVAYM</sequence>
<dbReference type="EMBL" id="GEDC01001457">
    <property type="protein sequence ID" value="JAS35841.1"/>
    <property type="molecule type" value="Transcribed_RNA"/>
</dbReference>
<organism evidence="2">
    <name type="scientific">Clastoptera arizonana</name>
    <name type="common">Arizona spittle bug</name>
    <dbReference type="NCBI Taxonomy" id="38151"/>
    <lineage>
        <taxon>Eukaryota</taxon>
        <taxon>Metazoa</taxon>
        <taxon>Ecdysozoa</taxon>
        <taxon>Arthropoda</taxon>
        <taxon>Hexapoda</taxon>
        <taxon>Insecta</taxon>
        <taxon>Pterygota</taxon>
        <taxon>Neoptera</taxon>
        <taxon>Paraneoptera</taxon>
        <taxon>Hemiptera</taxon>
        <taxon>Auchenorrhyncha</taxon>
        <taxon>Cercopoidea</taxon>
        <taxon>Clastopteridae</taxon>
        <taxon>Clastoptera</taxon>
    </lineage>
</organism>
<gene>
    <name evidence="2" type="ORF">g.16113</name>
</gene>
<evidence type="ECO:0000256" key="1">
    <source>
        <dbReference type="SAM" id="MobiDB-lite"/>
    </source>
</evidence>